<sequence>MIRAQKGRSLCQQKRLPHSFSMRMWEELIHFHFMQLMASLSLWEGPSHTCATSLWSRPGRSAQRCLSAITFKTRTVVSHYL</sequence>
<protein>
    <submittedName>
        <fullName evidence="1">Uncharacterized protein</fullName>
    </submittedName>
</protein>
<proteinExistence type="predicted"/>
<evidence type="ECO:0000313" key="2">
    <source>
        <dbReference type="Proteomes" id="UP000694571"/>
    </source>
</evidence>
<dbReference type="Ensembl" id="ENSSSCT00050007154.1">
    <property type="protein sequence ID" value="ENSSSCP00050003079.1"/>
    <property type="gene ID" value="ENSSSCG00050005237.1"/>
</dbReference>
<accession>A0A8D1JXQ2</accession>
<evidence type="ECO:0000313" key="1">
    <source>
        <dbReference type="Ensembl" id="ENSSSCP00050003079.1"/>
    </source>
</evidence>
<organism evidence="1 2">
    <name type="scientific">Sus scrofa</name>
    <name type="common">Pig</name>
    <dbReference type="NCBI Taxonomy" id="9823"/>
    <lineage>
        <taxon>Eukaryota</taxon>
        <taxon>Metazoa</taxon>
        <taxon>Chordata</taxon>
        <taxon>Craniata</taxon>
        <taxon>Vertebrata</taxon>
        <taxon>Euteleostomi</taxon>
        <taxon>Mammalia</taxon>
        <taxon>Eutheria</taxon>
        <taxon>Laurasiatheria</taxon>
        <taxon>Artiodactyla</taxon>
        <taxon>Suina</taxon>
        <taxon>Suidae</taxon>
        <taxon>Sus</taxon>
    </lineage>
</organism>
<dbReference type="AlphaFoldDB" id="A0A8D1JXQ2"/>
<name>A0A8D1JXQ2_PIG</name>
<dbReference type="Proteomes" id="UP000694571">
    <property type="component" value="Unplaced"/>
</dbReference>
<reference evidence="1" key="1">
    <citation type="submission" date="2025-08" db="UniProtKB">
        <authorList>
            <consortium name="Ensembl"/>
        </authorList>
    </citation>
    <scope>IDENTIFICATION</scope>
</reference>